<protein>
    <submittedName>
        <fullName evidence="1">Uncharacterized protein</fullName>
    </submittedName>
</protein>
<evidence type="ECO:0000313" key="1">
    <source>
        <dbReference type="EMBL" id="KAJ1884344.1"/>
    </source>
</evidence>
<reference evidence="1" key="1">
    <citation type="submission" date="2022-07" db="EMBL/GenBank/DDBJ databases">
        <title>Phylogenomic reconstructions and comparative analyses of Kickxellomycotina fungi.</title>
        <authorList>
            <person name="Reynolds N.K."/>
            <person name="Stajich J.E."/>
            <person name="Barry K."/>
            <person name="Grigoriev I.V."/>
            <person name="Crous P."/>
            <person name="Smith M.E."/>
        </authorList>
    </citation>
    <scope>NUCLEOTIDE SEQUENCE</scope>
    <source>
        <strain evidence="1">Benny 63K</strain>
    </source>
</reference>
<sequence>QQQQQQPPTPLRILFFGTNDFGKSILNHLHESQHHGKQNTQKTRLIRELLVVCPPSAIPQNPQSTFKKKHQQPTVIWESPVDAYAREFDLPTEHVQSRNLHRWVFPYTGGRFDLAVVAGYDAGIPPALARQFPRGVLSVHASLLPKYRGTEPVAAAIMAGDSVTGVTVCEYDCAQMDGGQVLAQIPLPLSPTVTRSDILRDLGHLGGQLLVKCLENLDFVRAHSVEQDHKRASWAPVYAREEARVRWERMGAEEIVRRYRAFHGLWTMHTVLRKKTQMRELFLHKLYLPEEPPVRLPVGSPNPINPLEPLDPKWANHPPGSMFYRRKVPYLEVPCVDGRRLHVRMLKVKGRTMMTALQFVNGYLRKPGAVRMLSEPVESRMLTPDFVYPAGHPNYVDPEDRERKRRERLKHRRAEKACDDHEDNENGAEEDEDEEMDHDDKHFDVLEEIDEDTIDSVSDNEPVDHPQPATRK</sequence>
<keyword evidence="2" id="KW-1185">Reference proteome</keyword>
<evidence type="ECO:0000313" key="2">
    <source>
        <dbReference type="Proteomes" id="UP001150581"/>
    </source>
</evidence>
<feature type="non-terminal residue" evidence="1">
    <location>
        <position position="1"/>
    </location>
</feature>
<gene>
    <name evidence="1" type="ORF">LPJ66_010655</name>
</gene>
<accession>A0ACC1I036</accession>
<organism evidence="1 2">
    <name type="scientific">Kickxella alabastrina</name>
    <dbReference type="NCBI Taxonomy" id="61397"/>
    <lineage>
        <taxon>Eukaryota</taxon>
        <taxon>Fungi</taxon>
        <taxon>Fungi incertae sedis</taxon>
        <taxon>Zoopagomycota</taxon>
        <taxon>Kickxellomycotina</taxon>
        <taxon>Kickxellomycetes</taxon>
        <taxon>Kickxellales</taxon>
        <taxon>Kickxellaceae</taxon>
        <taxon>Kickxella</taxon>
    </lineage>
</organism>
<dbReference type="Proteomes" id="UP001150581">
    <property type="component" value="Unassembled WGS sequence"/>
</dbReference>
<proteinExistence type="predicted"/>
<name>A0ACC1I036_9FUNG</name>
<dbReference type="EMBL" id="JANBPG010002877">
    <property type="protein sequence ID" value="KAJ1884344.1"/>
    <property type="molecule type" value="Genomic_DNA"/>
</dbReference>
<comment type="caution">
    <text evidence="1">The sequence shown here is derived from an EMBL/GenBank/DDBJ whole genome shotgun (WGS) entry which is preliminary data.</text>
</comment>